<name>A0A1I1Z3N5_9BACT</name>
<feature type="signal peptide" evidence="1">
    <location>
        <begin position="1"/>
        <end position="18"/>
    </location>
</feature>
<dbReference type="Proteomes" id="UP000198598">
    <property type="component" value="Unassembled WGS sequence"/>
</dbReference>
<dbReference type="AlphaFoldDB" id="A0A1I1Z3N5"/>
<proteinExistence type="predicted"/>
<accession>A0A1I1Z3N5</accession>
<evidence type="ECO:0008006" key="4">
    <source>
        <dbReference type="Google" id="ProtNLM"/>
    </source>
</evidence>
<evidence type="ECO:0000313" key="2">
    <source>
        <dbReference type="EMBL" id="SFE26375.1"/>
    </source>
</evidence>
<gene>
    <name evidence="2" type="ORF">SAMN05216167_1129</name>
</gene>
<reference evidence="2 3" key="1">
    <citation type="submission" date="2016-10" db="EMBL/GenBank/DDBJ databases">
        <authorList>
            <person name="de Groot N.N."/>
        </authorList>
    </citation>
    <scope>NUCLEOTIDE SEQUENCE [LARGE SCALE GENOMIC DNA]</scope>
    <source>
        <strain evidence="2 3">DSM 26130</strain>
    </source>
</reference>
<sequence length="206" mass="22868">MNPLLCSLCILLVSAGCARQPSLPPNSPFNVTSRINDSTWYGTGELLRIKEPNQQLKDVRQLNLLVFTDMDYPGMGGGPNPNTNTGCVNGECTRTQILMIYNIPLKKGRTSLARLNKRSLISNEQANLSYVGNSGGLLKRYINKGVKPSWVRVTRIDQTTGVVEGRFAISLKEDMTVYNRLENGMSETARFASGLFRIKLKDVLLK</sequence>
<organism evidence="2 3">
    <name type="scientific">Spirosoma endophyticum</name>
    <dbReference type="NCBI Taxonomy" id="662367"/>
    <lineage>
        <taxon>Bacteria</taxon>
        <taxon>Pseudomonadati</taxon>
        <taxon>Bacteroidota</taxon>
        <taxon>Cytophagia</taxon>
        <taxon>Cytophagales</taxon>
        <taxon>Cytophagaceae</taxon>
        <taxon>Spirosoma</taxon>
    </lineage>
</organism>
<protein>
    <recommendedName>
        <fullName evidence="4">Lipoprotein</fullName>
    </recommendedName>
</protein>
<keyword evidence="1" id="KW-0732">Signal</keyword>
<feature type="chain" id="PRO_5011698646" description="Lipoprotein" evidence="1">
    <location>
        <begin position="19"/>
        <end position="206"/>
    </location>
</feature>
<dbReference type="EMBL" id="FOLQ01000012">
    <property type="protein sequence ID" value="SFE26375.1"/>
    <property type="molecule type" value="Genomic_DNA"/>
</dbReference>
<evidence type="ECO:0000256" key="1">
    <source>
        <dbReference type="SAM" id="SignalP"/>
    </source>
</evidence>
<keyword evidence="3" id="KW-1185">Reference proteome</keyword>
<evidence type="ECO:0000313" key="3">
    <source>
        <dbReference type="Proteomes" id="UP000198598"/>
    </source>
</evidence>